<organism evidence="4 5">
    <name type="scientific">Chaetomium fimeti</name>
    <dbReference type="NCBI Taxonomy" id="1854472"/>
    <lineage>
        <taxon>Eukaryota</taxon>
        <taxon>Fungi</taxon>
        <taxon>Dikarya</taxon>
        <taxon>Ascomycota</taxon>
        <taxon>Pezizomycotina</taxon>
        <taxon>Sordariomycetes</taxon>
        <taxon>Sordariomycetidae</taxon>
        <taxon>Sordariales</taxon>
        <taxon>Chaetomiaceae</taxon>
        <taxon>Chaetomium</taxon>
    </lineage>
</organism>
<proteinExistence type="inferred from homology"/>
<comment type="similarity">
    <text evidence="2">Belongs to the Nudix hydrolase family.</text>
</comment>
<dbReference type="InterPro" id="IPR000086">
    <property type="entry name" value="NUDIX_hydrolase_dom"/>
</dbReference>
<dbReference type="CDD" id="cd02883">
    <property type="entry name" value="NUDIX_Hydrolase"/>
    <property type="match status" value="1"/>
</dbReference>
<dbReference type="InterPro" id="IPR020084">
    <property type="entry name" value="NUDIX_hydrolase_CS"/>
</dbReference>
<evidence type="ECO:0000259" key="3">
    <source>
        <dbReference type="PROSITE" id="PS51462"/>
    </source>
</evidence>
<keyword evidence="5" id="KW-1185">Reference proteome</keyword>
<feature type="domain" description="Nudix hydrolase" evidence="3">
    <location>
        <begin position="20"/>
        <end position="156"/>
    </location>
</feature>
<reference evidence="4" key="1">
    <citation type="journal article" date="2023" name="Mol. Phylogenet. Evol.">
        <title>Genome-scale phylogeny and comparative genomics of the fungal order Sordariales.</title>
        <authorList>
            <person name="Hensen N."/>
            <person name="Bonometti L."/>
            <person name="Westerberg I."/>
            <person name="Brannstrom I.O."/>
            <person name="Guillou S."/>
            <person name="Cros-Aarteil S."/>
            <person name="Calhoun S."/>
            <person name="Haridas S."/>
            <person name="Kuo A."/>
            <person name="Mondo S."/>
            <person name="Pangilinan J."/>
            <person name="Riley R."/>
            <person name="LaButti K."/>
            <person name="Andreopoulos B."/>
            <person name="Lipzen A."/>
            <person name="Chen C."/>
            <person name="Yan M."/>
            <person name="Daum C."/>
            <person name="Ng V."/>
            <person name="Clum A."/>
            <person name="Steindorff A."/>
            <person name="Ohm R.A."/>
            <person name="Martin F."/>
            <person name="Silar P."/>
            <person name="Natvig D.O."/>
            <person name="Lalanne C."/>
            <person name="Gautier V."/>
            <person name="Ament-Velasquez S.L."/>
            <person name="Kruys A."/>
            <person name="Hutchinson M.I."/>
            <person name="Powell A.J."/>
            <person name="Barry K."/>
            <person name="Miller A.N."/>
            <person name="Grigoriev I.V."/>
            <person name="Debuchy R."/>
            <person name="Gladieux P."/>
            <person name="Hiltunen Thoren M."/>
            <person name="Johannesson H."/>
        </authorList>
    </citation>
    <scope>NUCLEOTIDE SEQUENCE</scope>
    <source>
        <strain evidence="4">CBS 168.71</strain>
    </source>
</reference>
<reference evidence="4" key="2">
    <citation type="submission" date="2023-06" db="EMBL/GenBank/DDBJ databases">
        <authorList>
            <consortium name="Lawrence Berkeley National Laboratory"/>
            <person name="Haridas S."/>
            <person name="Hensen N."/>
            <person name="Bonometti L."/>
            <person name="Westerberg I."/>
            <person name="Brannstrom I.O."/>
            <person name="Guillou S."/>
            <person name="Cros-Aarteil S."/>
            <person name="Calhoun S."/>
            <person name="Kuo A."/>
            <person name="Mondo S."/>
            <person name="Pangilinan J."/>
            <person name="Riley R."/>
            <person name="Labutti K."/>
            <person name="Andreopoulos B."/>
            <person name="Lipzen A."/>
            <person name="Chen C."/>
            <person name="Yanf M."/>
            <person name="Daum C."/>
            <person name="Ng V."/>
            <person name="Clum A."/>
            <person name="Steindorff A."/>
            <person name="Ohm R."/>
            <person name="Martin F."/>
            <person name="Silar P."/>
            <person name="Natvig D."/>
            <person name="Lalanne C."/>
            <person name="Gautier V."/>
            <person name="Ament-Velasquez S.L."/>
            <person name="Kruys A."/>
            <person name="Hutchinson M.I."/>
            <person name="Powell A.J."/>
            <person name="Barry K."/>
            <person name="Miller A.N."/>
            <person name="Grigoriev I.V."/>
            <person name="Debuchy R."/>
            <person name="Gladieux P."/>
            <person name="Thoren M.H."/>
            <person name="Johannesson H."/>
        </authorList>
    </citation>
    <scope>NUCLEOTIDE SEQUENCE</scope>
    <source>
        <strain evidence="4">CBS 168.71</strain>
    </source>
</reference>
<dbReference type="PROSITE" id="PS00893">
    <property type="entry name" value="NUDIX_BOX"/>
    <property type="match status" value="1"/>
</dbReference>
<dbReference type="PANTHER" id="PTHR43736">
    <property type="entry name" value="ADP-RIBOSE PYROPHOSPHATASE"/>
    <property type="match status" value="1"/>
</dbReference>
<dbReference type="Proteomes" id="UP001278766">
    <property type="component" value="Unassembled WGS sequence"/>
</dbReference>
<name>A0AAE0LR05_9PEZI</name>
<dbReference type="GeneID" id="87835900"/>
<dbReference type="PRINTS" id="PR00502">
    <property type="entry name" value="NUDIXFAMILY"/>
</dbReference>
<evidence type="ECO:0000313" key="5">
    <source>
        <dbReference type="Proteomes" id="UP001278766"/>
    </source>
</evidence>
<evidence type="ECO:0000256" key="2">
    <source>
        <dbReference type="RuleBase" id="RU003476"/>
    </source>
</evidence>
<accession>A0AAE0LR05</accession>
<comment type="caution">
    <text evidence="4">The sequence shown here is derived from an EMBL/GenBank/DDBJ whole genome shotgun (WGS) entry which is preliminary data.</text>
</comment>
<keyword evidence="1 2" id="KW-0378">Hydrolase</keyword>
<gene>
    <name evidence="4" type="ORF">B0H64DRAFT_183259</name>
</gene>
<dbReference type="InterPro" id="IPR015797">
    <property type="entry name" value="NUDIX_hydrolase-like_dom_sf"/>
</dbReference>
<dbReference type="InterPro" id="IPR020476">
    <property type="entry name" value="Nudix_hydrolase"/>
</dbReference>
<dbReference type="Pfam" id="PF00293">
    <property type="entry name" value="NUDIX"/>
    <property type="match status" value="1"/>
</dbReference>
<evidence type="ECO:0000256" key="1">
    <source>
        <dbReference type="ARBA" id="ARBA00022801"/>
    </source>
</evidence>
<dbReference type="Gene3D" id="3.90.79.10">
    <property type="entry name" value="Nucleoside Triphosphate Pyrophosphohydrolase"/>
    <property type="match status" value="1"/>
</dbReference>
<sequence>MPSAVPAKVIGSRQGGTAYTERSAVRVIVTSSDGGDSRVVLVKARKENYYKLPGGGVDEGEDYQKAAEREVLEETGFHVSVEGEYFATTEEFRNDLHQISYCYRARLLDEAGKPNLTEEELADGLSHEWVPVENALQIMLSVEPTSELGLYIKERDMFLLAEALRSN</sequence>
<dbReference type="AlphaFoldDB" id="A0AAE0LR05"/>
<dbReference type="SUPFAM" id="SSF55811">
    <property type="entry name" value="Nudix"/>
    <property type="match status" value="1"/>
</dbReference>
<dbReference type="RefSeq" id="XP_062657771.1">
    <property type="nucleotide sequence ID" value="XM_062798952.1"/>
</dbReference>
<evidence type="ECO:0000313" key="4">
    <source>
        <dbReference type="EMBL" id="KAK3294257.1"/>
    </source>
</evidence>
<dbReference type="EMBL" id="JAUEPN010000005">
    <property type="protein sequence ID" value="KAK3294257.1"/>
    <property type="molecule type" value="Genomic_DNA"/>
</dbReference>
<dbReference type="PANTHER" id="PTHR43736:SF1">
    <property type="entry name" value="DIHYDRONEOPTERIN TRIPHOSPHATE DIPHOSPHATASE"/>
    <property type="match status" value="1"/>
</dbReference>
<dbReference type="PROSITE" id="PS51462">
    <property type="entry name" value="NUDIX"/>
    <property type="match status" value="1"/>
</dbReference>
<dbReference type="GO" id="GO:0016787">
    <property type="term" value="F:hydrolase activity"/>
    <property type="evidence" value="ECO:0007669"/>
    <property type="project" value="UniProtKB-KW"/>
</dbReference>
<protein>
    <submittedName>
        <fullName evidence="4">NUDIX domain-containing protein</fullName>
    </submittedName>
</protein>